<protein>
    <submittedName>
        <fullName evidence="4">Uncharacterized protein</fullName>
    </submittedName>
</protein>
<dbReference type="Proteomes" id="UP000007305">
    <property type="component" value="Chromosome 5"/>
</dbReference>
<feature type="chain" id="PRO_5032806696" evidence="3">
    <location>
        <begin position="21"/>
        <end position="279"/>
    </location>
</feature>
<feature type="signal peptide" evidence="3">
    <location>
        <begin position="1"/>
        <end position="20"/>
    </location>
</feature>
<proteinExistence type="predicted"/>
<keyword evidence="1" id="KW-0175">Coiled coil</keyword>
<evidence type="ECO:0000313" key="4">
    <source>
        <dbReference type="EnsemblPlants" id="Zm00001eb215050_P001"/>
    </source>
</evidence>
<feature type="region of interest" description="Disordered" evidence="2">
    <location>
        <begin position="158"/>
        <end position="185"/>
    </location>
</feature>
<keyword evidence="5" id="KW-1185">Reference proteome</keyword>
<dbReference type="Gramene" id="Zm00001eb215050_T001">
    <property type="protein sequence ID" value="Zm00001eb215050_P001"/>
    <property type="gene ID" value="Zm00001eb215050"/>
</dbReference>
<feature type="coiled-coil region" evidence="1">
    <location>
        <begin position="252"/>
        <end position="279"/>
    </location>
</feature>
<dbReference type="EnsemblPlants" id="Zm00001eb215050_T001">
    <property type="protein sequence ID" value="Zm00001eb215050_P001"/>
    <property type="gene ID" value="Zm00001eb215050"/>
</dbReference>
<evidence type="ECO:0000256" key="1">
    <source>
        <dbReference type="SAM" id="Coils"/>
    </source>
</evidence>
<name>A0A804U655_MAIZE</name>
<reference evidence="5" key="1">
    <citation type="journal article" date="2009" name="Science">
        <title>The B73 maize genome: complexity, diversity, and dynamics.</title>
        <authorList>
            <person name="Schnable P.S."/>
            <person name="Ware D."/>
            <person name="Fulton R.S."/>
            <person name="Stein J.C."/>
            <person name="Wei F."/>
            <person name="Pasternak S."/>
            <person name="Liang C."/>
            <person name="Zhang J."/>
            <person name="Fulton L."/>
            <person name="Graves T.A."/>
            <person name="Minx P."/>
            <person name="Reily A.D."/>
            <person name="Courtney L."/>
            <person name="Kruchowski S.S."/>
            <person name="Tomlinson C."/>
            <person name="Strong C."/>
            <person name="Delehaunty K."/>
            <person name="Fronick C."/>
            <person name="Courtney B."/>
            <person name="Rock S.M."/>
            <person name="Belter E."/>
            <person name="Du F."/>
            <person name="Kim K."/>
            <person name="Abbott R.M."/>
            <person name="Cotton M."/>
            <person name="Levy A."/>
            <person name="Marchetto P."/>
            <person name="Ochoa K."/>
            <person name="Jackson S.M."/>
            <person name="Gillam B."/>
            <person name="Chen W."/>
            <person name="Yan L."/>
            <person name="Higginbotham J."/>
            <person name="Cardenas M."/>
            <person name="Waligorski J."/>
            <person name="Applebaum E."/>
            <person name="Phelps L."/>
            <person name="Falcone J."/>
            <person name="Kanchi K."/>
            <person name="Thane T."/>
            <person name="Scimone A."/>
            <person name="Thane N."/>
            <person name="Henke J."/>
            <person name="Wang T."/>
            <person name="Ruppert J."/>
            <person name="Shah N."/>
            <person name="Rotter K."/>
            <person name="Hodges J."/>
            <person name="Ingenthron E."/>
            <person name="Cordes M."/>
            <person name="Kohlberg S."/>
            <person name="Sgro J."/>
            <person name="Delgado B."/>
            <person name="Mead K."/>
            <person name="Chinwalla A."/>
            <person name="Leonard S."/>
            <person name="Crouse K."/>
            <person name="Collura K."/>
            <person name="Kudrna D."/>
            <person name="Currie J."/>
            <person name="He R."/>
            <person name="Angelova A."/>
            <person name="Rajasekar S."/>
            <person name="Mueller T."/>
            <person name="Lomeli R."/>
            <person name="Scara G."/>
            <person name="Ko A."/>
            <person name="Delaney K."/>
            <person name="Wissotski M."/>
            <person name="Lopez G."/>
            <person name="Campos D."/>
            <person name="Braidotti M."/>
            <person name="Ashley E."/>
            <person name="Golser W."/>
            <person name="Kim H."/>
            <person name="Lee S."/>
            <person name="Lin J."/>
            <person name="Dujmic Z."/>
            <person name="Kim W."/>
            <person name="Talag J."/>
            <person name="Zuccolo A."/>
            <person name="Fan C."/>
            <person name="Sebastian A."/>
            <person name="Kramer M."/>
            <person name="Spiegel L."/>
            <person name="Nascimento L."/>
            <person name="Zutavern T."/>
            <person name="Miller B."/>
            <person name="Ambroise C."/>
            <person name="Muller S."/>
            <person name="Spooner W."/>
            <person name="Narechania A."/>
            <person name="Ren L."/>
            <person name="Wei S."/>
            <person name="Kumari S."/>
            <person name="Faga B."/>
            <person name="Levy M.J."/>
            <person name="McMahan L."/>
            <person name="Van Buren P."/>
            <person name="Vaughn M.W."/>
            <person name="Ying K."/>
            <person name="Yeh C.-T."/>
            <person name="Emrich S.J."/>
            <person name="Jia Y."/>
            <person name="Kalyanaraman A."/>
            <person name="Hsia A.-P."/>
            <person name="Barbazuk W.B."/>
            <person name="Baucom R.S."/>
            <person name="Brutnell T.P."/>
            <person name="Carpita N.C."/>
            <person name="Chaparro C."/>
            <person name="Chia J.-M."/>
            <person name="Deragon J.-M."/>
            <person name="Estill J.C."/>
            <person name="Fu Y."/>
            <person name="Jeddeloh J.A."/>
            <person name="Han Y."/>
            <person name="Lee H."/>
            <person name="Li P."/>
            <person name="Lisch D.R."/>
            <person name="Liu S."/>
            <person name="Liu Z."/>
            <person name="Nagel D.H."/>
            <person name="McCann M.C."/>
            <person name="SanMiguel P."/>
            <person name="Myers A.M."/>
            <person name="Nettleton D."/>
            <person name="Nguyen J."/>
            <person name="Penning B.W."/>
            <person name="Ponnala L."/>
            <person name="Schneider K.L."/>
            <person name="Schwartz D.C."/>
            <person name="Sharma A."/>
            <person name="Soderlund C."/>
            <person name="Springer N.M."/>
            <person name="Sun Q."/>
            <person name="Wang H."/>
            <person name="Waterman M."/>
            <person name="Westerman R."/>
            <person name="Wolfgruber T.K."/>
            <person name="Yang L."/>
            <person name="Yu Y."/>
            <person name="Zhang L."/>
            <person name="Zhou S."/>
            <person name="Zhu Q."/>
            <person name="Bennetzen J.L."/>
            <person name="Dawe R.K."/>
            <person name="Jiang J."/>
            <person name="Jiang N."/>
            <person name="Presting G.G."/>
            <person name="Wessler S.R."/>
            <person name="Aluru S."/>
            <person name="Martienssen R.A."/>
            <person name="Clifton S.W."/>
            <person name="McCombie W.R."/>
            <person name="Wing R.A."/>
            <person name="Wilson R.K."/>
        </authorList>
    </citation>
    <scope>NUCLEOTIDE SEQUENCE [LARGE SCALE GENOMIC DNA]</scope>
    <source>
        <strain evidence="5">cv. B73</strain>
    </source>
</reference>
<feature type="compositionally biased region" description="Basic residues" evidence="2">
    <location>
        <begin position="160"/>
        <end position="169"/>
    </location>
</feature>
<dbReference type="InParanoid" id="A0A804U655"/>
<keyword evidence="3" id="KW-0732">Signal</keyword>
<feature type="region of interest" description="Disordered" evidence="2">
    <location>
        <begin position="197"/>
        <end position="231"/>
    </location>
</feature>
<organism evidence="4 5">
    <name type="scientific">Zea mays</name>
    <name type="common">Maize</name>
    <dbReference type="NCBI Taxonomy" id="4577"/>
    <lineage>
        <taxon>Eukaryota</taxon>
        <taxon>Viridiplantae</taxon>
        <taxon>Streptophyta</taxon>
        <taxon>Embryophyta</taxon>
        <taxon>Tracheophyta</taxon>
        <taxon>Spermatophyta</taxon>
        <taxon>Magnoliopsida</taxon>
        <taxon>Liliopsida</taxon>
        <taxon>Poales</taxon>
        <taxon>Poaceae</taxon>
        <taxon>PACMAD clade</taxon>
        <taxon>Panicoideae</taxon>
        <taxon>Andropogonodae</taxon>
        <taxon>Andropogoneae</taxon>
        <taxon>Tripsacinae</taxon>
        <taxon>Zea</taxon>
    </lineage>
</organism>
<accession>A0A804U655</accession>
<reference evidence="4" key="3">
    <citation type="submission" date="2021-05" db="UniProtKB">
        <authorList>
            <consortium name="EnsemblPlants"/>
        </authorList>
    </citation>
    <scope>IDENTIFICATION</scope>
    <source>
        <strain evidence="4">cv. B73</strain>
    </source>
</reference>
<dbReference type="AlphaFoldDB" id="A0A804U655"/>
<reference evidence="4" key="2">
    <citation type="submission" date="2019-07" db="EMBL/GenBank/DDBJ databases">
        <authorList>
            <person name="Seetharam A."/>
            <person name="Woodhouse M."/>
            <person name="Cannon E."/>
        </authorList>
    </citation>
    <scope>NUCLEOTIDE SEQUENCE [LARGE SCALE GENOMIC DNA]</scope>
    <source>
        <strain evidence="4">cv. B73</strain>
    </source>
</reference>
<evidence type="ECO:0000256" key="2">
    <source>
        <dbReference type="SAM" id="MobiDB-lite"/>
    </source>
</evidence>
<evidence type="ECO:0000256" key="3">
    <source>
        <dbReference type="SAM" id="SignalP"/>
    </source>
</evidence>
<evidence type="ECO:0000313" key="5">
    <source>
        <dbReference type="Proteomes" id="UP000007305"/>
    </source>
</evidence>
<sequence length="279" mass="29620">MQQPAKALAMLCLQAQQVAGLPDAAEGRRIQLSTTCTLAAAVCRAGVADFHGQVLLLHCATVNSIDAVAVTVTMDDTFTDPAAAARIIATVNLDLAGQLRRPSPVVLRVGGGAVGAMLSLTLHHRLMVTTITGTGCSLWVPLAAAGCCLPVPVPGLRTTTRQRRQRQHGRRPDTADADCSSSSSGFITIEKGTISRRRPPSDYLLTTDDDERDGHEQQAAGLPPTTTTPTCCWSLDDDDDTKVEDDFLAMLVLEYDDDVDQLDALIKDAEAELAAVSIT</sequence>